<gene>
    <name evidence="1" type="ORF">B0W44_02300</name>
</gene>
<name>A0A1U9K418_9BACL</name>
<keyword evidence="2" id="KW-1185">Reference proteome</keyword>
<evidence type="ECO:0000313" key="1">
    <source>
        <dbReference type="EMBL" id="AQS54773.1"/>
    </source>
</evidence>
<dbReference type="KEGG" id="ntr:B0W44_02300"/>
<dbReference type="STRING" id="1471761.B0W44_02300"/>
<organism evidence="1 2">
    <name type="scientific">Novibacillus thermophilus</name>
    <dbReference type="NCBI Taxonomy" id="1471761"/>
    <lineage>
        <taxon>Bacteria</taxon>
        <taxon>Bacillati</taxon>
        <taxon>Bacillota</taxon>
        <taxon>Bacilli</taxon>
        <taxon>Bacillales</taxon>
        <taxon>Thermoactinomycetaceae</taxon>
        <taxon>Novibacillus</taxon>
    </lineage>
</organism>
<dbReference type="OrthoDB" id="9931864at2"/>
<dbReference type="AlphaFoldDB" id="A0A1U9K418"/>
<accession>A0A1U9K418</accession>
<protein>
    <submittedName>
        <fullName evidence="1">Uncharacterized protein</fullName>
    </submittedName>
</protein>
<proteinExistence type="predicted"/>
<dbReference type="EMBL" id="CP019699">
    <property type="protein sequence ID" value="AQS54773.1"/>
    <property type="molecule type" value="Genomic_DNA"/>
</dbReference>
<evidence type="ECO:0000313" key="2">
    <source>
        <dbReference type="Proteomes" id="UP000188603"/>
    </source>
</evidence>
<reference evidence="1 2" key="1">
    <citation type="journal article" date="2015" name="Int. J. Syst. Evol. Microbiol.">
        <title>Novibacillus thermophilus gen. nov., sp. nov., a Gram-staining-negative and moderately thermophilic member of the family Thermoactinomycetaceae.</title>
        <authorList>
            <person name="Yang G."/>
            <person name="Chen J."/>
            <person name="Zhou S."/>
        </authorList>
    </citation>
    <scope>NUCLEOTIDE SEQUENCE [LARGE SCALE GENOMIC DNA]</scope>
    <source>
        <strain evidence="1 2">SG-1</strain>
    </source>
</reference>
<sequence>MLTAHKRIQRLFKHIPVDQALAQKPAGKRSVAMAQRGSVQHHCYGNRKSHCVATNKGVQKRSR</sequence>
<dbReference type="Proteomes" id="UP000188603">
    <property type="component" value="Chromosome"/>
</dbReference>
<dbReference type="RefSeq" id="WP_077718591.1">
    <property type="nucleotide sequence ID" value="NZ_CP019699.1"/>
</dbReference>